<protein>
    <recommendedName>
        <fullName evidence="3">Tail tubular protein B</fullName>
    </recommendedName>
</protein>
<sequence length="683" mass="76284">MGVLTDQSIKTFFNGISRQPSNVRLPSQHEAADNVLFSVVSGGFEGRPCMQMIAALTDVDSSLDWTMHIMDRDENERYAILISENGDLKVFDLIDGTEQTVQAYDADVQTYLSQIPENLSFVTVADYTFVVNRTTEVVMDPSKTAPGTFRDSVQLFSDLPGSATDGDVYRISNGASPLDDYYVKYVSADTEWVECAKPGEVIGFDAKTMPHQIVREEDGSFSVSRVEWSDRQVGDAESVKDPSFVGRAFKDIFFFKNRLGFVSDENTFFSQAADFFNLWPDQANVVGDSDPVDIAASTTKVTILQWVVPFRRALFLSADLAQFELASSDFMTPTSVAVDLATSYEATNLCRPTTLGDELYFAAEKQGKTVIYEYFYDDDTLSNTAIDVTKHAEGYIPGRVYLMEGSAIANTLLCVADGDSASMYTYRVFWNGQEKIQSAWSRWTFDNSYIDGVKVINDTAYVLVTHNDTLCLTKIPLEQEAIDEGLGFDVKLDWREELSGVYDAQTDRTTFTVSQPHDDEYQVILGGEWVEGLKGRLLQVTYPTSTTIEVVGDFSAHPVYVGKNYKQRVELSRIFMRDQSNAAMISGRLQLKDIQFSFTNSGYFEVHVTPQQRDKRIVKMTGRQIGTPSNAVGTVPILTGKISAPVKSRGDTTRIEIINETHLPMIVNSAVWRGFYNEISKQG</sequence>
<organism evidence="1 2">
    <name type="scientific">Roseibium alexandrii (strain DSM 17067 / NCIMB 14079 / DFL-11)</name>
    <name type="common">Labrenzia alexandrii</name>
    <dbReference type="NCBI Taxonomy" id="244592"/>
    <lineage>
        <taxon>Bacteria</taxon>
        <taxon>Pseudomonadati</taxon>
        <taxon>Pseudomonadota</taxon>
        <taxon>Alphaproteobacteria</taxon>
        <taxon>Hyphomicrobiales</taxon>
        <taxon>Stappiaceae</taxon>
        <taxon>Roseibium</taxon>
    </lineage>
</organism>
<reference evidence="1 2" key="1">
    <citation type="submission" date="2008-01" db="EMBL/GenBank/DDBJ databases">
        <authorList>
            <person name="Wagner-Dobler I."/>
            <person name="Ferriera S."/>
            <person name="Johnson J."/>
            <person name="Kravitz S."/>
            <person name="Beeson K."/>
            <person name="Sutton G."/>
            <person name="Rogers Y.-H."/>
            <person name="Friedman R."/>
            <person name="Frazier M."/>
            <person name="Venter J.C."/>
        </authorList>
    </citation>
    <scope>NUCLEOTIDE SEQUENCE [LARGE SCALE GENOMIC DNA]</scope>
    <source>
        <strain evidence="2">DSM 17067 / NCIMB 14079 / DFL-11</strain>
    </source>
</reference>
<dbReference type="Proteomes" id="UP000004703">
    <property type="component" value="Chromosome"/>
</dbReference>
<evidence type="ECO:0000313" key="2">
    <source>
        <dbReference type="Proteomes" id="UP000004703"/>
    </source>
</evidence>
<dbReference type="Pfam" id="PF25675">
    <property type="entry name" value="Phage_nozzle"/>
    <property type="match status" value="2"/>
</dbReference>
<evidence type="ECO:0000313" key="1">
    <source>
        <dbReference type="EMBL" id="EEE42857.1"/>
    </source>
</evidence>
<accession>A0A5E8GT11</accession>
<proteinExistence type="predicted"/>
<comment type="caution">
    <text evidence="1">The sequence shown here is derived from an EMBL/GenBank/DDBJ whole genome shotgun (WGS) entry which is preliminary data.</text>
</comment>
<gene>
    <name evidence="1" type="ORF">SADFL11_PLAS29</name>
</gene>
<dbReference type="InterPro" id="IPR058003">
    <property type="entry name" value="Phage_gp12"/>
</dbReference>
<evidence type="ECO:0008006" key="3">
    <source>
        <dbReference type="Google" id="ProtNLM"/>
    </source>
</evidence>
<reference evidence="1 2" key="2">
    <citation type="submission" date="2013-04" db="EMBL/GenBank/DDBJ databases">
        <authorList>
            <person name="Fiebig A."/>
            <person name="Pradella S."/>
            <person name="Wagner-Doebler I."/>
        </authorList>
    </citation>
    <scope>NUCLEOTIDE SEQUENCE [LARGE SCALE GENOMIC DNA]</scope>
    <source>
        <strain evidence="2">DSM 17067 / NCIMB 14079 / DFL-11</strain>
    </source>
</reference>
<dbReference type="AlphaFoldDB" id="A0A5E8GT11"/>
<dbReference type="RefSeq" id="WP_008197464.1">
    <property type="nucleotide sequence ID" value="NZ_CM011002.1"/>
</dbReference>
<name>A0A5E8GT11_ROSAD</name>
<dbReference type="EMBL" id="ACCU02000003">
    <property type="protein sequence ID" value="EEE42857.1"/>
    <property type="molecule type" value="Genomic_DNA"/>
</dbReference>